<dbReference type="InterPro" id="IPR022791">
    <property type="entry name" value="L-PG_synthase/AglD"/>
</dbReference>
<sequence length="340" mass="38043">MEKDRKVRYIKKSIALGILISLSSFVVILYLTVTEETVKALVAIHPGYLIAAIIVHISTWVVWSVKLKVLTGATGNRLRLVDALKMVVTSVFAAAITPSHVGGEPVRIYMLTKSVRISDATAIIFCERFLDLIFLILMAPLGLFIFKDYIFHNLNSGFFAFLCLAVLLIVIVLTLVVSLFRRPEWYLTGIYKLLRHIKGQDKAKKLIDMVRENLYAFITSMKMFITQGRRELIGALICTVIYWTMEFFIVSLILMGLDSPPSIVHVFAAQAILMLFVLIPLSPGCSGVAEFGFSALFALFVKSSILGIVVILWRLITYYQNLIVGGVVGLSILKAMNEKR</sequence>
<dbReference type="PANTHER" id="PTHR37693:SF1">
    <property type="entry name" value="INTEGRAL MEMBRANE PROTEIN"/>
    <property type="match status" value="1"/>
</dbReference>
<feature type="transmembrane region" description="Helical" evidence="6">
    <location>
        <begin position="158"/>
        <end position="180"/>
    </location>
</feature>
<feature type="transmembrane region" description="Helical" evidence="6">
    <location>
        <begin position="263"/>
        <end position="281"/>
    </location>
</feature>
<evidence type="ECO:0000313" key="7">
    <source>
        <dbReference type="EMBL" id="QNO51219.1"/>
    </source>
</evidence>
<dbReference type="PANTHER" id="PTHR37693">
    <property type="entry name" value="PHOSPHATIDYLGLYCEROL LYSYLTRANSFERASE"/>
    <property type="match status" value="1"/>
</dbReference>
<feature type="transmembrane region" description="Helical" evidence="6">
    <location>
        <begin position="232"/>
        <end position="257"/>
    </location>
</feature>
<evidence type="ECO:0000256" key="2">
    <source>
        <dbReference type="ARBA" id="ARBA00022475"/>
    </source>
</evidence>
<dbReference type="NCBIfam" id="TIGR00374">
    <property type="entry name" value="flippase-like domain"/>
    <property type="match status" value="1"/>
</dbReference>
<name>A0A7G9YT85_9EURY</name>
<keyword evidence="2" id="KW-1003">Cell membrane</keyword>
<gene>
    <name evidence="7" type="ORF">BAILMKME_00016</name>
</gene>
<dbReference type="EMBL" id="MT631463">
    <property type="protein sequence ID" value="QNO51219.1"/>
    <property type="molecule type" value="Genomic_DNA"/>
</dbReference>
<dbReference type="Pfam" id="PF03706">
    <property type="entry name" value="LPG_synthase_TM"/>
    <property type="match status" value="1"/>
</dbReference>
<keyword evidence="4 6" id="KW-1133">Transmembrane helix</keyword>
<feature type="transmembrane region" description="Helical" evidence="6">
    <location>
        <begin position="14"/>
        <end position="33"/>
    </location>
</feature>
<evidence type="ECO:0000256" key="6">
    <source>
        <dbReference type="SAM" id="Phobius"/>
    </source>
</evidence>
<evidence type="ECO:0000256" key="5">
    <source>
        <dbReference type="ARBA" id="ARBA00023136"/>
    </source>
</evidence>
<accession>A0A7G9YT85</accession>
<dbReference type="GO" id="GO:0005886">
    <property type="term" value="C:plasma membrane"/>
    <property type="evidence" value="ECO:0007669"/>
    <property type="project" value="UniProtKB-SubCell"/>
</dbReference>
<organism evidence="7">
    <name type="scientific">Candidatus Methanophagaceae archaeon ANME-1 ERB6</name>
    <dbReference type="NCBI Taxonomy" id="2759912"/>
    <lineage>
        <taxon>Archaea</taxon>
        <taxon>Methanobacteriati</taxon>
        <taxon>Methanobacteriota</taxon>
        <taxon>Stenosarchaea group</taxon>
        <taxon>Methanomicrobia</taxon>
        <taxon>Candidatus Methanophagales</taxon>
        <taxon>Candidatus Methanophagaceae</taxon>
    </lineage>
</organism>
<proteinExistence type="predicted"/>
<evidence type="ECO:0000256" key="1">
    <source>
        <dbReference type="ARBA" id="ARBA00004651"/>
    </source>
</evidence>
<reference evidence="7" key="1">
    <citation type="submission" date="2020-06" db="EMBL/GenBank/DDBJ databases">
        <title>Unique genomic features of the anaerobic methanotrophic archaea.</title>
        <authorList>
            <person name="Chadwick G.L."/>
            <person name="Skennerton C.T."/>
            <person name="Laso-Perez R."/>
            <person name="Leu A.O."/>
            <person name="Speth D.R."/>
            <person name="Yu H."/>
            <person name="Morgan-Lang C."/>
            <person name="Hatzenpichler R."/>
            <person name="Goudeau D."/>
            <person name="Malmstrom R."/>
            <person name="Brazelton W.J."/>
            <person name="Woyke T."/>
            <person name="Hallam S.J."/>
            <person name="Tyson G.W."/>
            <person name="Wegener G."/>
            <person name="Boetius A."/>
            <person name="Orphan V."/>
        </authorList>
    </citation>
    <scope>NUCLEOTIDE SEQUENCE</scope>
</reference>
<feature type="transmembrane region" description="Helical" evidence="6">
    <location>
        <begin position="40"/>
        <end position="63"/>
    </location>
</feature>
<feature type="transmembrane region" description="Helical" evidence="6">
    <location>
        <begin position="293"/>
        <end position="312"/>
    </location>
</feature>
<evidence type="ECO:0008006" key="8">
    <source>
        <dbReference type="Google" id="ProtNLM"/>
    </source>
</evidence>
<protein>
    <recommendedName>
        <fullName evidence="8">Glycosyltransferase AglD</fullName>
    </recommendedName>
</protein>
<keyword evidence="3 6" id="KW-0812">Transmembrane</keyword>
<comment type="subcellular location">
    <subcellularLocation>
        <location evidence="1">Cell membrane</location>
        <topology evidence="1">Multi-pass membrane protein</topology>
    </subcellularLocation>
</comment>
<dbReference type="AlphaFoldDB" id="A0A7G9YT85"/>
<feature type="transmembrane region" description="Helical" evidence="6">
    <location>
        <begin position="318"/>
        <end position="336"/>
    </location>
</feature>
<feature type="transmembrane region" description="Helical" evidence="6">
    <location>
        <begin position="122"/>
        <end position="146"/>
    </location>
</feature>
<keyword evidence="5 6" id="KW-0472">Membrane</keyword>
<evidence type="ECO:0000256" key="4">
    <source>
        <dbReference type="ARBA" id="ARBA00022989"/>
    </source>
</evidence>
<evidence type="ECO:0000256" key="3">
    <source>
        <dbReference type="ARBA" id="ARBA00022692"/>
    </source>
</evidence>